<dbReference type="GO" id="GO:0016020">
    <property type="term" value="C:membrane"/>
    <property type="evidence" value="ECO:0007669"/>
    <property type="project" value="TreeGrafter"/>
</dbReference>
<feature type="binding site" evidence="6">
    <location>
        <begin position="106"/>
        <end position="113"/>
    </location>
    <ligand>
        <name>ATP</name>
        <dbReference type="ChEBI" id="CHEBI:30616"/>
    </ligand>
</feature>
<evidence type="ECO:0000256" key="2">
    <source>
        <dbReference type="ARBA" id="ARBA00022840"/>
    </source>
</evidence>
<dbReference type="InterPro" id="IPR010926">
    <property type="entry name" value="Myosin_TH1"/>
</dbReference>
<dbReference type="SMART" id="SM00242">
    <property type="entry name" value="MYSc"/>
    <property type="match status" value="1"/>
</dbReference>
<dbReference type="CDD" id="cd00124">
    <property type="entry name" value="MYSc"/>
    <property type="match status" value="1"/>
</dbReference>
<dbReference type="EMBL" id="CAIX01000034">
    <property type="protein sequence ID" value="CCI42497.1"/>
    <property type="molecule type" value="Genomic_DNA"/>
</dbReference>
<protein>
    <recommendedName>
        <fullName evidence="12">Myosin motor domain-containing protein</fullName>
    </recommendedName>
</protein>
<evidence type="ECO:0000256" key="3">
    <source>
        <dbReference type="ARBA" id="ARBA00023123"/>
    </source>
</evidence>
<sequence length="1028" mass="118983">MRDLMLLETIDEHAIIEALIKRYQKSNIYTFLGPVLIAINPYTKLCINATEYPDLSPKLSLYDPGLIDRFRNKELHLSPPHPFAIAEAAYSDLMRFRRDQSLIITGESGSGKTETSKHVLQYITHASERSHTQPSAHTSATQNNQSLQLRSNVGDKIWKCNQIFEAFGNAQTIRNQNSSRFGKHSFLQFDPRGRITGAYIENYLLEKCRVFQQAYGERNFHIFYHLLDGVTLEERNLWRISSSTSFRCLSHDQNYCHNTSSKDDKAALQQVRQAMMELQITLEEQQTIFQLLAAILWIGNICFEDIIDTCQNSCAVLSSDISREALENAAYLLGLAPHSLEKMLTYRLLTIQSEEQEWKLSASKATKVCHALARSLYEKIFHWIVGRVNQTLGRQTSASACIGILDIYGFEIFQVNGFEQLCINYVNEKLQQLFIVQTLRAEQAEYVSEGLSWDLIAFTDNKGVCELLEDQSKHGIFSVLDEQCAVTQYSEKEFIHRLNTFHAENPHYIKARVRNLSFGIQHYAGDVEYDVSLFAESNTDTFYSHLLSCMHECTVPLVKTLFQVSEVHDFKRPPTTSQQFRSQVTMLLSNLRDCHPNYIRCIKPNDAKMTLIKKNRLKEQIRYLGLVENLRLGRKGYCYREAYTLFFQRYRILSNVTWPSFNFHSARQATVALLSSQEVVWKKGTTSVKFEEDTPTLGSYSLGRNKIFIRTPEALGALEQLREAKLHDIAAILQQSWRRYKKRILLGHFLDAYEELKVAYRAVLTNCMHRRMRRMDANDRCEVERVYTAWKLISQKLLGPFNGHNSRLAKEEMENGVVYAQSHVRAKQGRKRFSRLRQAQITLSKHVRGRQVRHNLPPDLRQACVAVRLGIRTEMERFLGQKKRRRDSLDREYEGDYLGLTQMPAYQTLLRKRSGLSHVVIFASDVVKVNYRFQLQDRVLVLTNTHMLNIRADHPTKPKARRVIDLKLVVSMELSTLSDNCLLFHIEGQADVLLIVEQKTEVVTYVRRLIQENEEKNFPLFDFNAAQI</sequence>
<dbReference type="AlphaFoldDB" id="A0A024G856"/>
<dbReference type="PANTHER" id="PTHR13140">
    <property type="entry name" value="MYOSIN"/>
    <property type="match status" value="1"/>
</dbReference>
<dbReference type="GO" id="GO:0051015">
    <property type="term" value="F:actin filament binding"/>
    <property type="evidence" value="ECO:0007669"/>
    <property type="project" value="TreeGrafter"/>
</dbReference>
<dbReference type="GO" id="GO:0016459">
    <property type="term" value="C:myosin complex"/>
    <property type="evidence" value="ECO:0007669"/>
    <property type="project" value="UniProtKB-KW"/>
</dbReference>
<dbReference type="Pfam" id="PF06017">
    <property type="entry name" value="Myosin_TH1"/>
    <property type="match status" value="1"/>
</dbReference>
<dbReference type="InParanoid" id="A0A024G856"/>
<feature type="region of interest" description="Disordered" evidence="7">
    <location>
        <begin position="126"/>
        <end position="146"/>
    </location>
</feature>
<dbReference type="Gene3D" id="1.20.58.530">
    <property type="match status" value="1"/>
</dbReference>
<comment type="similarity">
    <text evidence="6">Belongs to the TRAFAC class myosin-kinesin ATPase superfamily. Myosin family.</text>
</comment>
<feature type="domain" description="TH1" evidence="9">
    <location>
        <begin position="882"/>
        <end position="1028"/>
    </location>
</feature>
<evidence type="ECO:0000256" key="5">
    <source>
        <dbReference type="ARBA" id="ARBA00023203"/>
    </source>
</evidence>
<dbReference type="PROSITE" id="PS51757">
    <property type="entry name" value="TH1"/>
    <property type="match status" value="1"/>
</dbReference>
<evidence type="ECO:0000259" key="9">
    <source>
        <dbReference type="PROSITE" id="PS51757"/>
    </source>
</evidence>
<evidence type="ECO:0000256" key="1">
    <source>
        <dbReference type="ARBA" id="ARBA00022741"/>
    </source>
</evidence>
<dbReference type="GO" id="GO:0005737">
    <property type="term" value="C:cytoplasm"/>
    <property type="evidence" value="ECO:0007669"/>
    <property type="project" value="TreeGrafter"/>
</dbReference>
<dbReference type="InterPro" id="IPR036961">
    <property type="entry name" value="Kinesin_motor_dom_sf"/>
</dbReference>
<keyword evidence="2 6" id="KW-0067">ATP-binding</keyword>
<dbReference type="STRING" id="65357.A0A024G856"/>
<dbReference type="GO" id="GO:0005524">
    <property type="term" value="F:ATP binding"/>
    <property type="evidence" value="ECO:0007669"/>
    <property type="project" value="UniProtKB-UniRule"/>
</dbReference>
<evidence type="ECO:0008006" key="12">
    <source>
        <dbReference type="Google" id="ProtNLM"/>
    </source>
</evidence>
<keyword evidence="5 6" id="KW-0009">Actin-binding</keyword>
<proteinExistence type="inferred from homology"/>
<keyword evidence="1 6" id="KW-0547">Nucleotide-binding</keyword>
<evidence type="ECO:0000313" key="11">
    <source>
        <dbReference type="Proteomes" id="UP000053237"/>
    </source>
</evidence>
<evidence type="ECO:0000313" key="10">
    <source>
        <dbReference type="EMBL" id="CCI42497.1"/>
    </source>
</evidence>
<keyword evidence="4 6" id="KW-0505">Motor protein</keyword>
<feature type="compositionally biased region" description="Polar residues" evidence="7">
    <location>
        <begin position="132"/>
        <end position="146"/>
    </location>
</feature>
<dbReference type="Gene3D" id="1.20.120.720">
    <property type="entry name" value="Myosin VI head, motor domain, U50 subdomain"/>
    <property type="match status" value="1"/>
</dbReference>
<organism evidence="10 11">
    <name type="scientific">Albugo candida</name>
    <dbReference type="NCBI Taxonomy" id="65357"/>
    <lineage>
        <taxon>Eukaryota</taxon>
        <taxon>Sar</taxon>
        <taxon>Stramenopiles</taxon>
        <taxon>Oomycota</taxon>
        <taxon>Peronosporomycetes</taxon>
        <taxon>Albuginales</taxon>
        <taxon>Albuginaceae</taxon>
        <taxon>Albugo</taxon>
    </lineage>
</organism>
<dbReference type="Pfam" id="PF00063">
    <property type="entry name" value="Myosin_head"/>
    <property type="match status" value="1"/>
</dbReference>
<dbReference type="Gene3D" id="1.20.5.190">
    <property type="match status" value="1"/>
</dbReference>
<name>A0A024G856_9STRA</name>
<dbReference type="OrthoDB" id="6108017at2759"/>
<dbReference type="InterPro" id="IPR001609">
    <property type="entry name" value="Myosin_head_motor_dom-like"/>
</dbReference>
<dbReference type="GO" id="GO:0000146">
    <property type="term" value="F:microfilament motor activity"/>
    <property type="evidence" value="ECO:0007669"/>
    <property type="project" value="TreeGrafter"/>
</dbReference>
<dbReference type="PRINTS" id="PR00193">
    <property type="entry name" value="MYOSINHEAVY"/>
</dbReference>
<gene>
    <name evidence="10" type="ORF">BN9_032810</name>
</gene>
<dbReference type="SUPFAM" id="SSF52540">
    <property type="entry name" value="P-loop containing nucleoside triphosphate hydrolases"/>
    <property type="match status" value="1"/>
</dbReference>
<dbReference type="Gene3D" id="3.40.850.10">
    <property type="entry name" value="Kinesin motor domain"/>
    <property type="match status" value="1"/>
</dbReference>
<dbReference type="Proteomes" id="UP000053237">
    <property type="component" value="Unassembled WGS sequence"/>
</dbReference>
<dbReference type="PROSITE" id="PS51456">
    <property type="entry name" value="MYOSIN_MOTOR"/>
    <property type="match status" value="1"/>
</dbReference>
<evidence type="ECO:0000256" key="4">
    <source>
        <dbReference type="ARBA" id="ARBA00023175"/>
    </source>
</evidence>
<dbReference type="GO" id="GO:0007015">
    <property type="term" value="P:actin filament organization"/>
    <property type="evidence" value="ECO:0007669"/>
    <property type="project" value="TreeGrafter"/>
</dbReference>
<dbReference type="PANTHER" id="PTHR13140:SF845">
    <property type="entry name" value="MYOSIN-LIKE PROTEIN"/>
    <property type="match status" value="1"/>
</dbReference>
<feature type="domain" description="Myosin motor" evidence="8">
    <location>
        <begin position="1"/>
        <end position="723"/>
    </location>
</feature>
<evidence type="ECO:0000256" key="6">
    <source>
        <dbReference type="PROSITE-ProRule" id="PRU00782"/>
    </source>
</evidence>
<comment type="caution">
    <text evidence="6">Lacks conserved residue(s) required for the propagation of feature annotation.</text>
</comment>
<evidence type="ECO:0000259" key="8">
    <source>
        <dbReference type="PROSITE" id="PS51456"/>
    </source>
</evidence>
<reference evidence="10 11" key="1">
    <citation type="submission" date="2012-05" db="EMBL/GenBank/DDBJ databases">
        <title>Recombination and specialization in a pathogen metapopulation.</title>
        <authorList>
            <person name="Gardiner A."/>
            <person name="Kemen E."/>
            <person name="Schultz-Larsen T."/>
            <person name="MacLean D."/>
            <person name="Van Oosterhout C."/>
            <person name="Jones J.D.G."/>
        </authorList>
    </citation>
    <scope>NUCLEOTIDE SEQUENCE [LARGE SCALE GENOMIC DNA]</scope>
    <source>
        <strain evidence="10 11">Ac Nc2</strain>
    </source>
</reference>
<accession>A0A024G856</accession>
<dbReference type="Gene3D" id="1.20.5.4820">
    <property type="match status" value="1"/>
</dbReference>
<evidence type="ECO:0000256" key="7">
    <source>
        <dbReference type="SAM" id="MobiDB-lite"/>
    </source>
</evidence>
<dbReference type="InterPro" id="IPR027417">
    <property type="entry name" value="P-loop_NTPase"/>
</dbReference>
<keyword evidence="3 6" id="KW-0518">Myosin</keyword>
<dbReference type="Gene3D" id="1.10.10.820">
    <property type="match status" value="1"/>
</dbReference>
<keyword evidence="11" id="KW-1185">Reference proteome</keyword>
<comment type="caution">
    <text evidence="10">The sequence shown here is derived from an EMBL/GenBank/DDBJ whole genome shotgun (WGS) entry which is preliminary data.</text>
</comment>